<feature type="region of interest" description="Disordered" evidence="1">
    <location>
        <begin position="31"/>
        <end position="72"/>
    </location>
</feature>
<accession>A0ABV1RZ33</accession>
<protein>
    <submittedName>
        <fullName evidence="2">Uncharacterized protein</fullName>
    </submittedName>
</protein>
<dbReference type="EMBL" id="JBEOKT010000022">
    <property type="protein sequence ID" value="MER2999362.1"/>
    <property type="molecule type" value="Genomic_DNA"/>
</dbReference>
<feature type="compositionally biased region" description="Basic and acidic residues" evidence="1">
    <location>
        <begin position="44"/>
        <end position="72"/>
    </location>
</feature>
<dbReference type="PROSITE" id="PS51257">
    <property type="entry name" value="PROKAR_LIPOPROTEIN"/>
    <property type="match status" value="1"/>
</dbReference>
<dbReference type="RefSeq" id="WP_350414119.1">
    <property type="nucleotide sequence ID" value="NZ_JBEOKT010000022.1"/>
</dbReference>
<gene>
    <name evidence="2" type="ORF">ABS362_17555</name>
</gene>
<keyword evidence="3" id="KW-1185">Reference proteome</keyword>
<sequence length="94" mass="10861">MKKFTRKYFLGFCIMLLFPLLVSCSVISGSGRMSDDPAVAAQQREVEQLEREVQEAERLTEEASQREKAAKNRLKAAEHELKALQERAKRRSEY</sequence>
<dbReference type="Proteomes" id="UP001476807">
    <property type="component" value="Unassembled WGS sequence"/>
</dbReference>
<comment type="caution">
    <text evidence="2">The sequence shown here is derived from an EMBL/GenBank/DDBJ whole genome shotgun (WGS) entry which is preliminary data.</text>
</comment>
<proteinExistence type="predicted"/>
<organism evidence="2 3">
    <name type="scientific">Pontibacter populi</name>
    <dbReference type="NCBI Taxonomy" id="890055"/>
    <lineage>
        <taxon>Bacteria</taxon>
        <taxon>Pseudomonadati</taxon>
        <taxon>Bacteroidota</taxon>
        <taxon>Cytophagia</taxon>
        <taxon>Cytophagales</taxon>
        <taxon>Hymenobacteraceae</taxon>
        <taxon>Pontibacter</taxon>
    </lineage>
</organism>
<evidence type="ECO:0000313" key="3">
    <source>
        <dbReference type="Proteomes" id="UP001476807"/>
    </source>
</evidence>
<evidence type="ECO:0000256" key="1">
    <source>
        <dbReference type="SAM" id="MobiDB-lite"/>
    </source>
</evidence>
<reference evidence="2 3" key="1">
    <citation type="submission" date="2024-06" db="EMBL/GenBank/DDBJ databases">
        <title>Pontibacter populi HYL7-15.</title>
        <authorList>
            <person name="Kim M.K."/>
        </authorList>
    </citation>
    <scope>NUCLEOTIDE SEQUENCE [LARGE SCALE GENOMIC DNA]</scope>
    <source>
        <strain evidence="2 3">HYL7-15</strain>
    </source>
</reference>
<name>A0ABV1RZ33_9BACT</name>
<evidence type="ECO:0000313" key="2">
    <source>
        <dbReference type="EMBL" id="MER2999362.1"/>
    </source>
</evidence>